<dbReference type="SMART" id="SM00387">
    <property type="entry name" value="HATPase_c"/>
    <property type="match status" value="1"/>
</dbReference>
<dbReference type="InterPro" id="IPR003594">
    <property type="entry name" value="HATPase_dom"/>
</dbReference>
<feature type="domain" description="PAS" evidence="9">
    <location>
        <begin position="15"/>
        <end position="59"/>
    </location>
</feature>
<feature type="modified residue" description="4-aspartylphosphate" evidence="6">
    <location>
        <position position="621"/>
    </location>
</feature>
<sequence length="688" mass="74163">MAQNLFGQLPSGIDEPTVFRTLFAAYPDALIVADASGAIVLANPSAANLLGYTIEELVSLHVDALVPDGIRPRHAAYRGAYGQSPRPRPMGTQELVARRCDGSEVMVEIALSPLQNHGLPLVVAAIRDIRAYPRVQQALRRARYADHLAQLGRLAVDTLDAQTLLQRVPEIAAEALDVEIAIVFVLEPNRLEFRVAGSVGWVGIEPAGLRVPNRPDTPPGYVLEQSKPVIVTDYPSEHRFLVPSAYLDAGLTSGLAVPLTDLGRTIGALTVRTRKTRVFGDDEVSFLESLSNLLATSLQRAQADEALNHAQRLESVGQLTGGIAHDFNNLLTVISGNLQVLEELPSLAEDPWGRHLVDAAARATRRGADLTSKLLTFSRRQLLQPSSIDVGVLLNSLADVLRRTLDQRIRIEVDVAPSCPPVQADPAQLESALLNIAINARDAMPEGGTLRFQASPCGELPGTIRDGLEAPSRQEDGYVVISIIDTGSGMPEEVKERAFEPFFTTKEAGRGTGLGLSTVYGFAKQSKGAVAIDSAPGKGTTFTLYVPRPNRSETTVTEAVPPGKDVPKGLEVLLVEDDLEVRAVVHTFLETLHCKVTVATSGEQALLALRAAGRFDLLLTDIALGAGMRGTELATQAQKRFPSMAVLLMSGFSSELLDADCDSPRNWELLRKPYSREELAQAIARVID</sequence>
<keyword evidence="5" id="KW-0418">Kinase</keyword>
<dbReference type="SMART" id="SM00091">
    <property type="entry name" value="PAS"/>
    <property type="match status" value="1"/>
</dbReference>
<keyword evidence="11" id="KW-1185">Reference proteome</keyword>
<evidence type="ECO:0000256" key="5">
    <source>
        <dbReference type="ARBA" id="ARBA00022777"/>
    </source>
</evidence>
<evidence type="ECO:0000259" key="7">
    <source>
        <dbReference type="PROSITE" id="PS50109"/>
    </source>
</evidence>
<evidence type="ECO:0000256" key="4">
    <source>
        <dbReference type="ARBA" id="ARBA00022679"/>
    </source>
</evidence>
<accession>A0A7Y6NSH0</accession>
<dbReference type="NCBIfam" id="TIGR00229">
    <property type="entry name" value="sensory_box"/>
    <property type="match status" value="1"/>
</dbReference>
<dbReference type="GO" id="GO:0000155">
    <property type="term" value="F:phosphorelay sensor kinase activity"/>
    <property type="evidence" value="ECO:0007669"/>
    <property type="project" value="InterPro"/>
</dbReference>
<dbReference type="PRINTS" id="PR00344">
    <property type="entry name" value="BCTRLSENSOR"/>
</dbReference>
<dbReference type="InterPro" id="IPR004358">
    <property type="entry name" value="Sig_transdc_His_kin-like_C"/>
</dbReference>
<reference evidence="10 11" key="1">
    <citation type="submission" date="2020-06" db="EMBL/GenBank/DDBJ databases">
        <title>Schlegella sp. ID0723 isolated from air conditioner.</title>
        <authorList>
            <person name="Kim D.Y."/>
            <person name="Kim D.-U."/>
        </authorList>
    </citation>
    <scope>NUCLEOTIDE SEQUENCE [LARGE SCALE GENOMIC DNA]</scope>
    <source>
        <strain evidence="10 11">ID0723</strain>
    </source>
</reference>
<dbReference type="Pfam" id="PF00072">
    <property type="entry name" value="Response_reg"/>
    <property type="match status" value="1"/>
</dbReference>
<dbReference type="SUPFAM" id="SSF55781">
    <property type="entry name" value="GAF domain-like"/>
    <property type="match status" value="1"/>
</dbReference>
<dbReference type="InterPro" id="IPR036097">
    <property type="entry name" value="HisK_dim/P_sf"/>
</dbReference>
<feature type="domain" description="Histidine kinase" evidence="7">
    <location>
        <begin position="322"/>
        <end position="550"/>
    </location>
</feature>
<proteinExistence type="predicted"/>
<organism evidence="10 11">
    <name type="scientific">Piscinibacter koreensis</name>
    <dbReference type="NCBI Taxonomy" id="2742824"/>
    <lineage>
        <taxon>Bacteria</taxon>
        <taxon>Pseudomonadati</taxon>
        <taxon>Pseudomonadota</taxon>
        <taxon>Betaproteobacteria</taxon>
        <taxon>Burkholderiales</taxon>
        <taxon>Sphaerotilaceae</taxon>
        <taxon>Piscinibacter</taxon>
    </lineage>
</organism>
<evidence type="ECO:0000256" key="1">
    <source>
        <dbReference type="ARBA" id="ARBA00000085"/>
    </source>
</evidence>
<dbReference type="InterPro" id="IPR035965">
    <property type="entry name" value="PAS-like_dom_sf"/>
</dbReference>
<dbReference type="Pfam" id="PF13185">
    <property type="entry name" value="GAF_2"/>
    <property type="match status" value="1"/>
</dbReference>
<dbReference type="InterPro" id="IPR005467">
    <property type="entry name" value="His_kinase_dom"/>
</dbReference>
<dbReference type="EC" id="2.7.13.3" evidence="2"/>
<dbReference type="Pfam" id="PF00512">
    <property type="entry name" value="HisKA"/>
    <property type="match status" value="1"/>
</dbReference>
<dbReference type="PROSITE" id="PS50110">
    <property type="entry name" value="RESPONSE_REGULATORY"/>
    <property type="match status" value="1"/>
</dbReference>
<dbReference type="InterPro" id="IPR000014">
    <property type="entry name" value="PAS"/>
</dbReference>
<comment type="catalytic activity">
    <reaction evidence="1">
        <text>ATP + protein L-histidine = ADP + protein N-phospho-L-histidine.</text>
        <dbReference type="EC" id="2.7.13.3"/>
    </reaction>
</comment>
<comment type="caution">
    <text evidence="10">The sequence shown here is derived from an EMBL/GenBank/DDBJ whole genome shotgun (WGS) entry which is preliminary data.</text>
</comment>
<dbReference type="PANTHER" id="PTHR43065">
    <property type="entry name" value="SENSOR HISTIDINE KINASE"/>
    <property type="match status" value="1"/>
</dbReference>
<dbReference type="InterPro" id="IPR001789">
    <property type="entry name" value="Sig_transdc_resp-reg_receiver"/>
</dbReference>
<evidence type="ECO:0000259" key="9">
    <source>
        <dbReference type="PROSITE" id="PS50112"/>
    </source>
</evidence>
<dbReference type="AlphaFoldDB" id="A0A7Y6NSH0"/>
<dbReference type="Gene3D" id="3.30.565.10">
    <property type="entry name" value="Histidine kinase-like ATPase, C-terminal domain"/>
    <property type="match status" value="1"/>
</dbReference>
<dbReference type="SMART" id="SM00388">
    <property type="entry name" value="HisKA"/>
    <property type="match status" value="1"/>
</dbReference>
<dbReference type="CDD" id="cd00082">
    <property type="entry name" value="HisKA"/>
    <property type="match status" value="1"/>
</dbReference>
<dbReference type="SUPFAM" id="SSF52172">
    <property type="entry name" value="CheY-like"/>
    <property type="match status" value="1"/>
</dbReference>
<gene>
    <name evidence="10" type="ORF">HQN59_22405</name>
</gene>
<dbReference type="EMBL" id="JABWMJ010000013">
    <property type="protein sequence ID" value="NUZ08504.1"/>
    <property type="molecule type" value="Genomic_DNA"/>
</dbReference>
<protein>
    <recommendedName>
        <fullName evidence="2">histidine kinase</fullName>
        <ecNumber evidence="2">2.7.13.3</ecNumber>
    </recommendedName>
</protein>
<dbReference type="CDD" id="cd00130">
    <property type="entry name" value="PAS"/>
    <property type="match status" value="1"/>
</dbReference>
<dbReference type="PROSITE" id="PS50109">
    <property type="entry name" value="HIS_KIN"/>
    <property type="match status" value="1"/>
</dbReference>
<dbReference type="SUPFAM" id="SSF47384">
    <property type="entry name" value="Homodimeric domain of signal transducing histidine kinase"/>
    <property type="match status" value="1"/>
</dbReference>
<feature type="domain" description="Response regulatory" evidence="8">
    <location>
        <begin position="571"/>
        <end position="687"/>
    </location>
</feature>
<dbReference type="PROSITE" id="PS50112">
    <property type="entry name" value="PAS"/>
    <property type="match status" value="1"/>
</dbReference>
<evidence type="ECO:0000256" key="3">
    <source>
        <dbReference type="ARBA" id="ARBA00022553"/>
    </source>
</evidence>
<dbReference type="Pfam" id="PF13426">
    <property type="entry name" value="PAS_9"/>
    <property type="match status" value="1"/>
</dbReference>
<dbReference type="InterPro" id="IPR029016">
    <property type="entry name" value="GAF-like_dom_sf"/>
</dbReference>
<dbReference type="InterPro" id="IPR011006">
    <property type="entry name" value="CheY-like_superfamily"/>
</dbReference>
<evidence type="ECO:0000259" key="8">
    <source>
        <dbReference type="PROSITE" id="PS50110"/>
    </source>
</evidence>
<dbReference type="Proteomes" id="UP000529637">
    <property type="component" value="Unassembled WGS sequence"/>
</dbReference>
<dbReference type="SMART" id="SM00065">
    <property type="entry name" value="GAF"/>
    <property type="match status" value="1"/>
</dbReference>
<dbReference type="SUPFAM" id="SSF55874">
    <property type="entry name" value="ATPase domain of HSP90 chaperone/DNA topoisomerase II/histidine kinase"/>
    <property type="match status" value="1"/>
</dbReference>
<dbReference type="Gene3D" id="1.10.287.130">
    <property type="match status" value="1"/>
</dbReference>
<dbReference type="PANTHER" id="PTHR43065:SF42">
    <property type="entry name" value="TWO-COMPONENT SENSOR PPRA"/>
    <property type="match status" value="1"/>
</dbReference>
<keyword evidence="3 6" id="KW-0597">Phosphoprotein</keyword>
<dbReference type="InterPro" id="IPR003661">
    <property type="entry name" value="HisK_dim/P_dom"/>
</dbReference>
<evidence type="ECO:0000256" key="6">
    <source>
        <dbReference type="PROSITE-ProRule" id="PRU00169"/>
    </source>
</evidence>
<dbReference type="InterPro" id="IPR003018">
    <property type="entry name" value="GAF"/>
</dbReference>
<dbReference type="Pfam" id="PF02518">
    <property type="entry name" value="HATPase_c"/>
    <property type="match status" value="1"/>
</dbReference>
<dbReference type="Gene3D" id="3.30.450.40">
    <property type="match status" value="1"/>
</dbReference>
<dbReference type="Gene3D" id="3.30.450.20">
    <property type="entry name" value="PAS domain"/>
    <property type="match status" value="1"/>
</dbReference>
<dbReference type="Gene3D" id="3.40.50.2300">
    <property type="match status" value="1"/>
</dbReference>
<dbReference type="RefSeq" id="WP_176071347.1">
    <property type="nucleotide sequence ID" value="NZ_JABWMJ010000013.1"/>
</dbReference>
<name>A0A7Y6NSH0_9BURK</name>
<evidence type="ECO:0000313" key="10">
    <source>
        <dbReference type="EMBL" id="NUZ08504.1"/>
    </source>
</evidence>
<keyword evidence="4" id="KW-0808">Transferase</keyword>
<dbReference type="SMART" id="SM00448">
    <property type="entry name" value="REC"/>
    <property type="match status" value="1"/>
</dbReference>
<dbReference type="SUPFAM" id="SSF55785">
    <property type="entry name" value="PYP-like sensor domain (PAS domain)"/>
    <property type="match status" value="1"/>
</dbReference>
<evidence type="ECO:0000313" key="11">
    <source>
        <dbReference type="Proteomes" id="UP000529637"/>
    </source>
</evidence>
<dbReference type="InterPro" id="IPR036890">
    <property type="entry name" value="HATPase_C_sf"/>
</dbReference>
<evidence type="ECO:0000256" key="2">
    <source>
        <dbReference type="ARBA" id="ARBA00012438"/>
    </source>
</evidence>